<evidence type="ECO:0000256" key="1">
    <source>
        <dbReference type="SAM" id="MobiDB-lite"/>
    </source>
</evidence>
<dbReference type="EMBL" id="JACBYR010000001">
    <property type="protein sequence ID" value="NYE84660.1"/>
    <property type="molecule type" value="Genomic_DNA"/>
</dbReference>
<gene>
    <name evidence="3" type="ORF">FHW18_003931</name>
</gene>
<keyword evidence="2" id="KW-1133">Transmembrane helix</keyword>
<dbReference type="Pfam" id="PF09842">
    <property type="entry name" value="DUF2069"/>
    <property type="match status" value="1"/>
</dbReference>
<comment type="caution">
    <text evidence="3">The sequence shown here is derived from an EMBL/GenBank/DDBJ whole genome shotgun (WGS) entry which is preliminary data.</text>
</comment>
<reference evidence="3 4" key="1">
    <citation type="submission" date="2020-07" db="EMBL/GenBank/DDBJ databases">
        <title>Genomic Encyclopedia of Type Strains, Phase IV (KMG-V): Genome sequencing to study the core and pangenomes of soil and plant-associated prokaryotes.</title>
        <authorList>
            <person name="Whitman W."/>
        </authorList>
    </citation>
    <scope>NUCLEOTIDE SEQUENCE [LARGE SCALE GENOMIC DNA]</scope>
    <source>
        <strain evidence="3 4">SAS40</strain>
    </source>
</reference>
<evidence type="ECO:0000313" key="3">
    <source>
        <dbReference type="EMBL" id="NYE84660.1"/>
    </source>
</evidence>
<name>A0A7Y9LPM9_9BURK</name>
<dbReference type="InterPro" id="IPR018643">
    <property type="entry name" value="DUF2069_membrane"/>
</dbReference>
<feature type="transmembrane region" description="Helical" evidence="2">
    <location>
        <begin position="103"/>
        <end position="126"/>
    </location>
</feature>
<protein>
    <submittedName>
        <fullName evidence="3">Putative membrane protein</fullName>
    </submittedName>
</protein>
<sequence>MNHDLPPGAPQSPPPRLPAQLSPGLRLGASVSLIALIVLCVLWETVLAPVRPGGTLLALKALPLLLPLRGVLRGNLYTFQWASMLMLLYFMEGIVRATSDPGFSANVAWVEVLLSTVFFWCAVLYVRPAKRAHKQAKSAAETAAKAATAAAAATAAPAAATDSFPTASPSAAPAASASQAPLVPAPRNTPD</sequence>
<feature type="compositionally biased region" description="Low complexity" evidence="1">
    <location>
        <begin position="161"/>
        <end position="182"/>
    </location>
</feature>
<organism evidence="3 4">
    <name type="scientific">Pigmentiphaga litoralis</name>
    <dbReference type="NCBI Taxonomy" id="516702"/>
    <lineage>
        <taxon>Bacteria</taxon>
        <taxon>Pseudomonadati</taxon>
        <taxon>Pseudomonadota</taxon>
        <taxon>Betaproteobacteria</taxon>
        <taxon>Burkholderiales</taxon>
        <taxon>Alcaligenaceae</taxon>
        <taxon>Pigmentiphaga</taxon>
    </lineage>
</organism>
<feature type="transmembrane region" description="Helical" evidence="2">
    <location>
        <begin position="71"/>
        <end position="91"/>
    </location>
</feature>
<accession>A0A7Y9LPM9</accession>
<evidence type="ECO:0000313" key="4">
    <source>
        <dbReference type="Proteomes" id="UP000542125"/>
    </source>
</evidence>
<feature type="region of interest" description="Disordered" evidence="1">
    <location>
        <begin position="161"/>
        <end position="191"/>
    </location>
</feature>
<keyword evidence="4" id="KW-1185">Reference proteome</keyword>
<dbReference type="AlphaFoldDB" id="A0A7Y9LPM9"/>
<feature type="transmembrane region" description="Helical" evidence="2">
    <location>
        <begin position="27"/>
        <end position="50"/>
    </location>
</feature>
<evidence type="ECO:0000256" key="2">
    <source>
        <dbReference type="SAM" id="Phobius"/>
    </source>
</evidence>
<keyword evidence="2" id="KW-0472">Membrane</keyword>
<proteinExistence type="predicted"/>
<keyword evidence="2" id="KW-0812">Transmembrane</keyword>
<dbReference type="Proteomes" id="UP000542125">
    <property type="component" value="Unassembled WGS sequence"/>
</dbReference>